<feature type="compositionally biased region" description="Basic and acidic residues" evidence="1">
    <location>
        <begin position="17"/>
        <end position="28"/>
    </location>
</feature>
<dbReference type="Proteomes" id="UP001268864">
    <property type="component" value="Unassembled WGS sequence"/>
</dbReference>
<gene>
    <name evidence="2" type="ORF">NDI86_21770</name>
</gene>
<name>A0ABU2FWB1_9EURY</name>
<dbReference type="EMBL" id="JAMQOS010000011">
    <property type="protein sequence ID" value="MDS0284734.1"/>
    <property type="molecule type" value="Genomic_DNA"/>
</dbReference>
<evidence type="ECO:0000313" key="2">
    <source>
        <dbReference type="EMBL" id="MDS0284734.1"/>
    </source>
</evidence>
<feature type="compositionally biased region" description="Basic and acidic residues" evidence="1">
    <location>
        <begin position="55"/>
        <end position="78"/>
    </location>
</feature>
<evidence type="ECO:0000256" key="1">
    <source>
        <dbReference type="SAM" id="MobiDB-lite"/>
    </source>
</evidence>
<protein>
    <submittedName>
        <fullName evidence="2">Uncharacterized protein</fullName>
    </submittedName>
</protein>
<feature type="region of interest" description="Disordered" evidence="1">
    <location>
        <begin position="50"/>
        <end position="123"/>
    </location>
</feature>
<accession>A0ABU2FWB1</accession>
<proteinExistence type="predicted"/>
<evidence type="ECO:0000313" key="3">
    <source>
        <dbReference type="Proteomes" id="UP001268864"/>
    </source>
</evidence>
<feature type="compositionally biased region" description="Basic and acidic residues" evidence="1">
    <location>
        <begin position="93"/>
        <end position="109"/>
    </location>
</feature>
<comment type="caution">
    <text evidence="2">The sequence shown here is derived from an EMBL/GenBank/DDBJ whole genome shotgun (WGS) entry which is preliminary data.</text>
</comment>
<organism evidence="2 3">
    <name type="scientific">Haloarcula onubensis</name>
    <dbReference type="NCBI Taxonomy" id="2950539"/>
    <lineage>
        <taxon>Archaea</taxon>
        <taxon>Methanobacteriati</taxon>
        <taxon>Methanobacteriota</taxon>
        <taxon>Stenosarchaea group</taxon>
        <taxon>Halobacteria</taxon>
        <taxon>Halobacteriales</taxon>
        <taxon>Haloarculaceae</taxon>
        <taxon>Haloarcula</taxon>
    </lineage>
</organism>
<feature type="region of interest" description="Disordered" evidence="1">
    <location>
        <begin position="1"/>
        <end position="33"/>
    </location>
</feature>
<keyword evidence="3" id="KW-1185">Reference proteome</keyword>
<reference evidence="2 3" key="1">
    <citation type="submission" date="2022-06" db="EMBL/GenBank/DDBJ databases">
        <title>Halomicroarcula sp. a new haloarchaeum isolate from saline soil.</title>
        <authorList>
            <person name="Strakova D."/>
            <person name="Galisteo C."/>
            <person name="Sanchez-Porro C."/>
            <person name="Ventosa A."/>
        </authorList>
    </citation>
    <scope>NUCLEOTIDE SEQUENCE [LARGE SCALE GENOMIC DNA]</scope>
    <source>
        <strain evidence="2 3">S3CR25-11</strain>
    </source>
</reference>
<sequence>MSDLIKELDAAVTGERTASKLREKHPEASEQTIENALRITELARRLKGLATDVLQKPEQKQQRQDSETDLERSYRSAREQVAALAAQTGSATEEDKHLLKQRAEARTDNQSDLGKIFDPDTEY</sequence>
<dbReference type="RefSeq" id="WP_310902400.1">
    <property type="nucleotide sequence ID" value="NZ_JAMQOS010000011.1"/>
</dbReference>